<protein>
    <submittedName>
        <fullName evidence="1">Uncharacterized protein</fullName>
    </submittedName>
</protein>
<organism evidence="1 2">
    <name type="scientific">Dreissena polymorpha</name>
    <name type="common">Zebra mussel</name>
    <name type="synonym">Mytilus polymorpha</name>
    <dbReference type="NCBI Taxonomy" id="45954"/>
    <lineage>
        <taxon>Eukaryota</taxon>
        <taxon>Metazoa</taxon>
        <taxon>Spiralia</taxon>
        <taxon>Lophotrochozoa</taxon>
        <taxon>Mollusca</taxon>
        <taxon>Bivalvia</taxon>
        <taxon>Autobranchia</taxon>
        <taxon>Heteroconchia</taxon>
        <taxon>Euheterodonta</taxon>
        <taxon>Imparidentia</taxon>
        <taxon>Neoheterodontei</taxon>
        <taxon>Myida</taxon>
        <taxon>Dreissenoidea</taxon>
        <taxon>Dreissenidae</taxon>
        <taxon>Dreissena</taxon>
    </lineage>
</organism>
<evidence type="ECO:0000313" key="2">
    <source>
        <dbReference type="Proteomes" id="UP000828390"/>
    </source>
</evidence>
<sequence length="97" mass="10118">MSGRSSQGSAARRSAFMAALEITGRRLHPRDGFPSTLSVLSIAVPGSLYRATLDVHGTTPRPPQAVPGPPRMSPTLVVSLSHCFVPLQTGPLAGSVQ</sequence>
<dbReference type="AlphaFoldDB" id="A0A9D4CIG3"/>
<keyword evidence="2" id="KW-1185">Reference proteome</keyword>
<reference evidence="1" key="1">
    <citation type="journal article" date="2019" name="bioRxiv">
        <title>The Genome of the Zebra Mussel, Dreissena polymorpha: A Resource for Invasive Species Research.</title>
        <authorList>
            <person name="McCartney M.A."/>
            <person name="Auch B."/>
            <person name="Kono T."/>
            <person name="Mallez S."/>
            <person name="Zhang Y."/>
            <person name="Obille A."/>
            <person name="Becker A."/>
            <person name="Abrahante J.E."/>
            <person name="Garbe J."/>
            <person name="Badalamenti J.P."/>
            <person name="Herman A."/>
            <person name="Mangelson H."/>
            <person name="Liachko I."/>
            <person name="Sullivan S."/>
            <person name="Sone E.D."/>
            <person name="Koren S."/>
            <person name="Silverstein K.A.T."/>
            <person name="Beckman K.B."/>
            <person name="Gohl D.M."/>
        </authorList>
    </citation>
    <scope>NUCLEOTIDE SEQUENCE</scope>
    <source>
        <strain evidence="1">Duluth1</strain>
        <tissue evidence="1">Whole animal</tissue>
    </source>
</reference>
<reference evidence="1" key="2">
    <citation type="submission" date="2020-11" db="EMBL/GenBank/DDBJ databases">
        <authorList>
            <person name="McCartney M.A."/>
            <person name="Auch B."/>
            <person name="Kono T."/>
            <person name="Mallez S."/>
            <person name="Becker A."/>
            <person name="Gohl D.M."/>
            <person name="Silverstein K.A.T."/>
            <person name="Koren S."/>
            <person name="Bechman K.B."/>
            <person name="Herman A."/>
            <person name="Abrahante J.E."/>
            <person name="Garbe J."/>
        </authorList>
    </citation>
    <scope>NUCLEOTIDE SEQUENCE</scope>
    <source>
        <strain evidence="1">Duluth1</strain>
        <tissue evidence="1">Whole animal</tissue>
    </source>
</reference>
<accession>A0A9D4CIG3</accession>
<comment type="caution">
    <text evidence="1">The sequence shown here is derived from an EMBL/GenBank/DDBJ whole genome shotgun (WGS) entry which is preliminary data.</text>
</comment>
<dbReference type="EMBL" id="JAIWYP010000012">
    <property type="protein sequence ID" value="KAH3725078.1"/>
    <property type="molecule type" value="Genomic_DNA"/>
</dbReference>
<name>A0A9D4CIG3_DREPO</name>
<proteinExistence type="predicted"/>
<evidence type="ECO:0000313" key="1">
    <source>
        <dbReference type="EMBL" id="KAH3725078.1"/>
    </source>
</evidence>
<gene>
    <name evidence="1" type="ORF">DPMN_050907</name>
</gene>
<dbReference type="Proteomes" id="UP000828390">
    <property type="component" value="Unassembled WGS sequence"/>
</dbReference>